<comment type="subcellular location">
    <subcellularLocation>
        <location evidence="1">Cell membrane</location>
        <topology evidence="1">Multi-pass membrane protein</topology>
    </subcellularLocation>
</comment>
<gene>
    <name evidence="7" type="ORF">GCM10011498_32130</name>
</gene>
<evidence type="ECO:0000256" key="6">
    <source>
        <dbReference type="SAM" id="Phobius"/>
    </source>
</evidence>
<evidence type="ECO:0000256" key="2">
    <source>
        <dbReference type="ARBA" id="ARBA00022475"/>
    </source>
</evidence>
<feature type="transmembrane region" description="Helical" evidence="6">
    <location>
        <begin position="44"/>
        <end position="65"/>
    </location>
</feature>
<evidence type="ECO:0000313" key="7">
    <source>
        <dbReference type="EMBL" id="GGA28584.1"/>
    </source>
</evidence>
<sequence length="198" mass="21442">MDYALIPALAGFAFVSSITPGPNNLMLMASGANFGFARSIPHMLGIGIGFTVMILLVGLGLIGLFDLFPLSYTLLKIFSIAYLCWLAWKIANAAPPKAGESGGVPMTFIQAALFQWVNPKAWSMALTAITAYAPERTVGSIVLVGLVFGIINLPCVSTWTVMGQQIRRILNRPRWLRAFNIFMALLLVLSALPVLLIK</sequence>
<feature type="transmembrane region" description="Helical" evidence="6">
    <location>
        <begin position="141"/>
        <end position="163"/>
    </location>
</feature>
<feature type="transmembrane region" description="Helical" evidence="6">
    <location>
        <begin position="175"/>
        <end position="197"/>
    </location>
</feature>
<dbReference type="Pfam" id="PF01810">
    <property type="entry name" value="LysE"/>
    <property type="match status" value="1"/>
</dbReference>
<dbReference type="EMBL" id="BMKA01000005">
    <property type="protein sequence ID" value="GGA28584.1"/>
    <property type="molecule type" value="Genomic_DNA"/>
</dbReference>
<evidence type="ECO:0000256" key="4">
    <source>
        <dbReference type="ARBA" id="ARBA00022989"/>
    </source>
</evidence>
<dbReference type="GO" id="GO:0015171">
    <property type="term" value="F:amino acid transmembrane transporter activity"/>
    <property type="evidence" value="ECO:0007669"/>
    <property type="project" value="TreeGrafter"/>
</dbReference>
<dbReference type="GO" id="GO:0005886">
    <property type="term" value="C:plasma membrane"/>
    <property type="evidence" value="ECO:0007669"/>
    <property type="project" value="UniProtKB-SubCell"/>
</dbReference>
<keyword evidence="4 6" id="KW-1133">Transmembrane helix</keyword>
<dbReference type="GO" id="GO:0033228">
    <property type="term" value="P:cysteine export across plasma membrane"/>
    <property type="evidence" value="ECO:0007669"/>
    <property type="project" value="TreeGrafter"/>
</dbReference>
<keyword evidence="2" id="KW-1003">Cell membrane</keyword>
<dbReference type="PANTHER" id="PTHR30086">
    <property type="entry name" value="ARGININE EXPORTER PROTEIN ARGO"/>
    <property type="match status" value="1"/>
</dbReference>
<evidence type="ECO:0000256" key="5">
    <source>
        <dbReference type="ARBA" id="ARBA00023136"/>
    </source>
</evidence>
<organism evidence="7 8">
    <name type="scientific">Neptunicoccus cionae</name>
    <dbReference type="NCBI Taxonomy" id="2035344"/>
    <lineage>
        <taxon>Bacteria</taxon>
        <taxon>Pseudomonadati</taxon>
        <taxon>Pseudomonadota</taxon>
        <taxon>Alphaproteobacteria</taxon>
        <taxon>Rhodobacterales</taxon>
        <taxon>Paracoccaceae</taxon>
        <taxon>Neptunicoccus</taxon>
    </lineage>
</organism>
<evidence type="ECO:0000256" key="3">
    <source>
        <dbReference type="ARBA" id="ARBA00022692"/>
    </source>
</evidence>
<keyword evidence="5 6" id="KW-0472">Membrane</keyword>
<name>A0A916VSH8_9RHOB</name>
<evidence type="ECO:0000313" key="8">
    <source>
        <dbReference type="Proteomes" id="UP000628017"/>
    </source>
</evidence>
<dbReference type="RefSeq" id="WP_188677726.1">
    <property type="nucleotide sequence ID" value="NZ_BMKA01000005.1"/>
</dbReference>
<accession>A0A916VSH8</accession>
<protein>
    <submittedName>
        <fullName evidence="7">Lysine transporter LysE</fullName>
    </submittedName>
</protein>
<dbReference type="InterPro" id="IPR001123">
    <property type="entry name" value="LeuE-type"/>
</dbReference>
<proteinExistence type="predicted"/>
<dbReference type="Proteomes" id="UP000628017">
    <property type="component" value="Unassembled WGS sequence"/>
</dbReference>
<comment type="caution">
    <text evidence="7">The sequence shown here is derived from an EMBL/GenBank/DDBJ whole genome shotgun (WGS) entry which is preliminary data.</text>
</comment>
<dbReference type="AlphaFoldDB" id="A0A916VSH8"/>
<dbReference type="PANTHER" id="PTHR30086:SF20">
    <property type="entry name" value="ARGININE EXPORTER PROTEIN ARGO-RELATED"/>
    <property type="match status" value="1"/>
</dbReference>
<evidence type="ECO:0000256" key="1">
    <source>
        <dbReference type="ARBA" id="ARBA00004651"/>
    </source>
</evidence>
<keyword evidence="8" id="KW-1185">Reference proteome</keyword>
<reference evidence="7" key="2">
    <citation type="submission" date="2020-09" db="EMBL/GenBank/DDBJ databases">
        <authorList>
            <person name="Sun Q."/>
            <person name="Zhou Y."/>
        </authorList>
    </citation>
    <scope>NUCLEOTIDE SEQUENCE</scope>
    <source>
        <strain evidence="7">CGMCC 1.15880</strain>
    </source>
</reference>
<keyword evidence="3 6" id="KW-0812">Transmembrane</keyword>
<reference evidence="7" key="1">
    <citation type="journal article" date="2014" name="Int. J. Syst. Evol. Microbiol.">
        <title>Complete genome sequence of Corynebacterium casei LMG S-19264T (=DSM 44701T), isolated from a smear-ripened cheese.</title>
        <authorList>
            <consortium name="US DOE Joint Genome Institute (JGI-PGF)"/>
            <person name="Walter F."/>
            <person name="Albersmeier A."/>
            <person name="Kalinowski J."/>
            <person name="Ruckert C."/>
        </authorList>
    </citation>
    <scope>NUCLEOTIDE SEQUENCE</scope>
    <source>
        <strain evidence="7">CGMCC 1.15880</strain>
    </source>
</reference>